<evidence type="ECO:0000256" key="1">
    <source>
        <dbReference type="SAM" id="Phobius"/>
    </source>
</evidence>
<evidence type="ECO:0000313" key="4">
    <source>
        <dbReference type="Proteomes" id="UP000253744"/>
    </source>
</evidence>
<dbReference type="InterPro" id="IPR013656">
    <property type="entry name" value="PAS_4"/>
</dbReference>
<dbReference type="AlphaFoldDB" id="A0A345IHP5"/>
<dbReference type="STRING" id="1288484.GCA_000348665_03222"/>
<dbReference type="InterPro" id="IPR035965">
    <property type="entry name" value="PAS-like_dom_sf"/>
</dbReference>
<evidence type="ECO:0000259" key="2">
    <source>
        <dbReference type="PROSITE" id="PS50112"/>
    </source>
</evidence>
<sequence length="198" mass="22482">MKPGGIELRWAYVAFGLLASIDVLVGLRIVRRVIWQPGTAAPDVPVLVLLLLALHVVLLWLFKRVRNMVRYDQHLRAMYEQELGFTQQLLDASTEGLVMFSTEGRITYVNRRAAEVLGHPPEALLGLTSFQLVQPEDYAASEEQWLQSWSRSGEVYRMRIRGAQGEWRQVRVTVSPRWHQGRMVGSFGSVCPDDAPPL</sequence>
<dbReference type="Pfam" id="PF08448">
    <property type="entry name" value="PAS_4"/>
    <property type="match status" value="1"/>
</dbReference>
<dbReference type="Gene3D" id="3.30.450.20">
    <property type="entry name" value="PAS domain"/>
    <property type="match status" value="1"/>
</dbReference>
<name>A0A345IHP5_9DEIO</name>
<organism evidence="3 4">
    <name type="scientific">Deinococcus wulumuqiensis</name>
    <dbReference type="NCBI Taxonomy" id="980427"/>
    <lineage>
        <taxon>Bacteria</taxon>
        <taxon>Thermotogati</taxon>
        <taxon>Deinococcota</taxon>
        <taxon>Deinococci</taxon>
        <taxon>Deinococcales</taxon>
        <taxon>Deinococcaceae</taxon>
        <taxon>Deinococcus</taxon>
    </lineage>
</organism>
<dbReference type="EMBL" id="CP031158">
    <property type="protein sequence ID" value="AXG99217.1"/>
    <property type="molecule type" value="Genomic_DNA"/>
</dbReference>
<evidence type="ECO:0000313" key="3">
    <source>
        <dbReference type="EMBL" id="AXG99217.1"/>
    </source>
</evidence>
<accession>A0A345IHP5</accession>
<keyword evidence="1" id="KW-0812">Transmembrane</keyword>
<dbReference type="Proteomes" id="UP000253744">
    <property type="component" value="Chromosome"/>
</dbReference>
<keyword evidence="1" id="KW-1133">Transmembrane helix</keyword>
<dbReference type="KEGG" id="dwu:DVJ83_08695"/>
<dbReference type="SMART" id="SM00091">
    <property type="entry name" value="PAS"/>
    <property type="match status" value="1"/>
</dbReference>
<dbReference type="RefSeq" id="WP_114672075.1">
    <property type="nucleotide sequence ID" value="NZ_CP031158.1"/>
</dbReference>
<gene>
    <name evidence="3" type="ORF">DVJ83_08695</name>
</gene>
<dbReference type="InterPro" id="IPR000014">
    <property type="entry name" value="PAS"/>
</dbReference>
<dbReference type="NCBIfam" id="TIGR00229">
    <property type="entry name" value="sensory_box"/>
    <property type="match status" value="1"/>
</dbReference>
<keyword evidence="1" id="KW-0472">Membrane</keyword>
<reference evidence="3 4" key="1">
    <citation type="submission" date="2018-07" db="EMBL/GenBank/DDBJ databases">
        <title>Complete Genome and Methylome Analysis of Deinococcus wulumuqiensis NEB 479.</title>
        <authorList>
            <person name="Fomenkov A."/>
            <person name="Luyten Y."/>
            <person name="Vincze T."/>
            <person name="Anton B.P."/>
            <person name="Clark T."/>
            <person name="Roberts R.J."/>
            <person name="Morgan R.D."/>
        </authorList>
    </citation>
    <scope>NUCLEOTIDE SEQUENCE [LARGE SCALE GENOMIC DNA]</scope>
    <source>
        <strain evidence="3 4">NEB 479</strain>
    </source>
</reference>
<feature type="transmembrane region" description="Helical" evidence="1">
    <location>
        <begin position="42"/>
        <end position="62"/>
    </location>
</feature>
<feature type="transmembrane region" description="Helical" evidence="1">
    <location>
        <begin position="12"/>
        <end position="30"/>
    </location>
</feature>
<dbReference type="SUPFAM" id="SSF55785">
    <property type="entry name" value="PYP-like sensor domain (PAS domain)"/>
    <property type="match status" value="1"/>
</dbReference>
<proteinExistence type="predicted"/>
<feature type="domain" description="PAS" evidence="2">
    <location>
        <begin position="82"/>
        <end position="153"/>
    </location>
</feature>
<dbReference type="PROSITE" id="PS50112">
    <property type="entry name" value="PAS"/>
    <property type="match status" value="1"/>
</dbReference>
<dbReference type="CDD" id="cd00130">
    <property type="entry name" value="PAS"/>
    <property type="match status" value="1"/>
</dbReference>
<protein>
    <submittedName>
        <fullName evidence="3">PAS domain S-box protein</fullName>
    </submittedName>
</protein>